<organism evidence="4 5">
    <name type="scientific">Pseudogymnoascus verrucosus</name>
    <dbReference type="NCBI Taxonomy" id="342668"/>
    <lineage>
        <taxon>Eukaryota</taxon>
        <taxon>Fungi</taxon>
        <taxon>Dikarya</taxon>
        <taxon>Ascomycota</taxon>
        <taxon>Pezizomycotina</taxon>
        <taxon>Leotiomycetes</taxon>
        <taxon>Thelebolales</taxon>
        <taxon>Thelebolaceae</taxon>
        <taxon>Pseudogymnoascus</taxon>
    </lineage>
</organism>
<keyword evidence="5" id="KW-1185">Reference proteome</keyword>
<dbReference type="SUPFAM" id="SSF52096">
    <property type="entry name" value="ClpP/crotonase"/>
    <property type="match status" value="1"/>
</dbReference>
<dbReference type="InterPro" id="IPR014748">
    <property type="entry name" value="Enoyl-CoA_hydra_C"/>
</dbReference>
<sequence>MEVPSYDNVKVEILSHGIVALVTYNRPQSGNSLHPKMLAELVAALRWVHSNPTIRIMIQSGTGEFFNTGMELVDGDGMSFARGSDFHELNRILILSDKILIAAVNGPAAGYGVSSLALYDLVYSVPDAYFFTPFVKWGMAAEAASSFSFPRLMGHQKAASLFLAGDRITAQEASLNGLISKILPREQFLAQVVQIAARIAQSAPASLRATKEQMRQLVRQELLDANDRECDLIRHERYGYEEYQNAVKQFRVERLEKQDLKRKITKGRI</sequence>
<comment type="subcellular location">
    <subcellularLocation>
        <location evidence="1">Peroxisome</location>
    </subcellularLocation>
</comment>
<evidence type="ECO:0000313" key="5">
    <source>
        <dbReference type="Proteomes" id="UP000091956"/>
    </source>
</evidence>
<accession>A0A1B8GLA1</accession>
<dbReference type="GeneID" id="28838786"/>
<dbReference type="GO" id="GO:0005777">
    <property type="term" value="C:peroxisome"/>
    <property type="evidence" value="ECO:0007669"/>
    <property type="project" value="UniProtKB-SubCell"/>
</dbReference>
<keyword evidence="2" id="KW-0576">Peroxisome</keyword>
<dbReference type="PANTHER" id="PTHR43684">
    <property type="match status" value="1"/>
</dbReference>
<gene>
    <name evidence="4" type="primary">ECI2_2</name>
    <name evidence="4" type="ORF">VE01_05400</name>
</gene>
<dbReference type="InterPro" id="IPR051053">
    <property type="entry name" value="ECH/Chromodomain_protein"/>
</dbReference>
<evidence type="ECO:0000313" key="4">
    <source>
        <dbReference type="EMBL" id="OBT96614.1"/>
    </source>
</evidence>
<dbReference type="OrthoDB" id="448450at2759"/>
<dbReference type="Proteomes" id="UP000091956">
    <property type="component" value="Unassembled WGS sequence"/>
</dbReference>
<dbReference type="Gene3D" id="1.10.12.10">
    <property type="entry name" value="Lyase 2-enoyl-coa Hydratase, Chain A, domain 2"/>
    <property type="match status" value="1"/>
</dbReference>
<evidence type="ECO:0000256" key="1">
    <source>
        <dbReference type="ARBA" id="ARBA00004275"/>
    </source>
</evidence>
<proteinExistence type="predicted"/>
<reference evidence="5" key="2">
    <citation type="journal article" date="2018" name="Nat. Commun.">
        <title>Extreme sensitivity to ultraviolet light in the fungal pathogen causing white-nose syndrome of bats.</title>
        <authorList>
            <person name="Palmer J.M."/>
            <person name="Drees K.P."/>
            <person name="Foster J.T."/>
            <person name="Lindner D.L."/>
        </authorList>
    </citation>
    <scope>NUCLEOTIDE SEQUENCE [LARGE SCALE GENOMIC DNA]</scope>
    <source>
        <strain evidence="5">UAMH 10579</strain>
    </source>
</reference>
<dbReference type="STRING" id="342668.A0A1B8GLA1"/>
<dbReference type="InterPro" id="IPR029045">
    <property type="entry name" value="ClpP/crotonase-like_dom_sf"/>
</dbReference>
<name>A0A1B8GLA1_9PEZI</name>
<dbReference type="InterPro" id="IPR001753">
    <property type="entry name" value="Enoyl-CoA_hydra/iso"/>
</dbReference>
<dbReference type="GO" id="GO:0004165">
    <property type="term" value="F:delta(3)-delta(2)-enoyl-CoA isomerase activity"/>
    <property type="evidence" value="ECO:0007669"/>
    <property type="project" value="UniProtKB-ARBA"/>
</dbReference>
<reference evidence="4 5" key="1">
    <citation type="submission" date="2016-03" db="EMBL/GenBank/DDBJ databases">
        <title>Comparative genomics of Pseudogymnoascus destructans, the fungus causing white-nose syndrome of bats.</title>
        <authorList>
            <person name="Palmer J.M."/>
            <person name="Drees K.P."/>
            <person name="Foster J.T."/>
            <person name="Lindner D.L."/>
        </authorList>
    </citation>
    <scope>NUCLEOTIDE SEQUENCE [LARGE SCALE GENOMIC DNA]</scope>
    <source>
        <strain evidence="4 5">UAMH 10579</strain>
    </source>
</reference>
<keyword evidence="3 4" id="KW-0413">Isomerase</keyword>
<dbReference type="AlphaFoldDB" id="A0A1B8GLA1"/>
<dbReference type="EMBL" id="KV460227">
    <property type="protein sequence ID" value="OBT96614.1"/>
    <property type="molecule type" value="Genomic_DNA"/>
</dbReference>
<dbReference type="Gene3D" id="3.90.226.10">
    <property type="entry name" value="2-enoyl-CoA Hydratase, Chain A, domain 1"/>
    <property type="match status" value="1"/>
</dbReference>
<dbReference type="CDD" id="cd06558">
    <property type="entry name" value="crotonase-like"/>
    <property type="match status" value="1"/>
</dbReference>
<dbReference type="Pfam" id="PF00378">
    <property type="entry name" value="ECH_1"/>
    <property type="match status" value="1"/>
</dbReference>
<evidence type="ECO:0000256" key="3">
    <source>
        <dbReference type="ARBA" id="ARBA00023235"/>
    </source>
</evidence>
<protein>
    <submittedName>
        <fullName evidence="4">Enoyl-CoA delta isomerase 2, mitochondrial</fullName>
    </submittedName>
</protein>
<evidence type="ECO:0000256" key="2">
    <source>
        <dbReference type="ARBA" id="ARBA00023140"/>
    </source>
</evidence>
<dbReference type="PANTHER" id="PTHR43684:SF1">
    <property type="entry name" value="ENOYL-COA DELTA ISOMERASE 2"/>
    <property type="match status" value="1"/>
</dbReference>
<dbReference type="RefSeq" id="XP_018130347.1">
    <property type="nucleotide sequence ID" value="XM_018274864.2"/>
</dbReference>